<evidence type="ECO:0000313" key="8">
    <source>
        <dbReference type="Proteomes" id="UP000009311"/>
    </source>
</evidence>
<dbReference type="PANTHER" id="PTHR30250:SF11">
    <property type="entry name" value="O-ANTIGEN TRANSPORTER-RELATED"/>
    <property type="match status" value="1"/>
</dbReference>
<keyword evidence="2" id="KW-1003">Cell membrane</keyword>
<keyword evidence="3 6" id="KW-0812">Transmembrane</keyword>
<evidence type="ECO:0000256" key="6">
    <source>
        <dbReference type="SAM" id="Phobius"/>
    </source>
</evidence>
<evidence type="ECO:0000256" key="3">
    <source>
        <dbReference type="ARBA" id="ARBA00022692"/>
    </source>
</evidence>
<feature type="transmembrane region" description="Helical" evidence="6">
    <location>
        <begin position="90"/>
        <end position="111"/>
    </location>
</feature>
<feature type="transmembrane region" description="Helical" evidence="6">
    <location>
        <begin position="379"/>
        <end position="396"/>
    </location>
</feature>
<evidence type="ECO:0000256" key="2">
    <source>
        <dbReference type="ARBA" id="ARBA00022475"/>
    </source>
</evidence>
<feature type="transmembrane region" description="Helical" evidence="6">
    <location>
        <begin position="417"/>
        <end position="440"/>
    </location>
</feature>
<reference evidence="7 8" key="1">
    <citation type="submission" date="2012-06" db="EMBL/GenBank/DDBJ databases">
        <title>Draft Genome Sequence of Lactobacillus pasteurii CRBIP 24.76T.</title>
        <authorList>
            <person name="Cousin S."/>
            <person name="Bouchier C."/>
            <person name="Loux V."/>
            <person name="Ma L."/>
            <person name="Creno S."/>
            <person name="Bizet C."/>
            <person name="Clermont D."/>
        </authorList>
    </citation>
    <scope>NUCLEOTIDE SEQUENCE [LARGE SCALE GENOMIC DNA]</scope>
    <source>
        <strain evidence="8">CRBIP 24.76T</strain>
    </source>
</reference>
<feature type="transmembrane region" description="Helical" evidence="6">
    <location>
        <begin position="250"/>
        <end position="269"/>
    </location>
</feature>
<comment type="caution">
    <text evidence="7">The sequence shown here is derived from an EMBL/GenBank/DDBJ whole genome shotgun (WGS) entry which is preliminary data.</text>
</comment>
<sequence length="478" mass="54241">MIIVKKTLLNIVYNAIYQVFLVLVPLITVPYLSRVLGPKTYGIYSSVNNTTQFLMVFCALSISYIGMRTISRVRVTGSPQDLTEAFWGLWYFEAIAGLITIVLVVAISTIFKLQYWNYLLLMVPYLISAQIDISWFFQGLADFGRVVLKNTLVKLSSVVLILTLVKKPGDLWKYLLIMSITTMMGSVVFWFDIRRYVGRPVKHFYKYRETVRAIITLLIPQIATQIYTSLDKPLLGYFQSSTQVSYYDNAQKISNMVLGVITSISLVIMPKMASEGAEQQKQVMKKSLEATTFLGTLFAVIIMANTKEFIPFFFGQKYVPMTALMFFFTLTIIMIPMGGVFANQFALANRRDKDYAIPVIIGAVLEIILSSVLDYFYAAAGAMVAILITEFVVLVLRIWIVRDAYDFKTVFADIPKYFLVAIATLALGMLMPQLISSAFLNMMLKSIIMGVVYLALMFMMKLDFNQDILALVRKIIRK</sequence>
<keyword evidence="8" id="KW-1185">Reference proteome</keyword>
<dbReference type="GO" id="GO:0005886">
    <property type="term" value="C:plasma membrane"/>
    <property type="evidence" value="ECO:0007669"/>
    <property type="project" value="UniProtKB-SubCell"/>
</dbReference>
<dbReference type="Proteomes" id="UP000009311">
    <property type="component" value="Unassembled WGS sequence"/>
</dbReference>
<protein>
    <submittedName>
        <fullName evidence="7">Capsular polysaccharide synthesis protein</fullName>
    </submittedName>
</protein>
<evidence type="ECO:0000313" key="7">
    <source>
        <dbReference type="EMBL" id="CCI84431.1"/>
    </source>
</evidence>
<feature type="transmembrane region" description="Helical" evidence="6">
    <location>
        <begin position="211"/>
        <end position="230"/>
    </location>
</feature>
<feature type="transmembrane region" description="Helical" evidence="6">
    <location>
        <begin position="12"/>
        <end position="32"/>
    </location>
</feature>
<feature type="transmembrane region" description="Helical" evidence="6">
    <location>
        <begin position="117"/>
        <end position="137"/>
    </location>
</feature>
<dbReference type="InterPro" id="IPR050833">
    <property type="entry name" value="Poly_Biosynth_Transport"/>
</dbReference>
<name>I7LA72_9LACO</name>
<keyword evidence="4 6" id="KW-1133">Transmembrane helix</keyword>
<proteinExistence type="predicted"/>
<organism evidence="7 8">
    <name type="scientific">Lactobacillus pasteurii DSM 23907 = CRBIP 24.76</name>
    <dbReference type="NCBI Taxonomy" id="1423790"/>
    <lineage>
        <taxon>Bacteria</taxon>
        <taxon>Bacillati</taxon>
        <taxon>Bacillota</taxon>
        <taxon>Bacilli</taxon>
        <taxon>Lactobacillales</taxon>
        <taxon>Lactobacillaceae</taxon>
        <taxon>Lactobacillus</taxon>
    </lineage>
</organism>
<feature type="transmembrane region" description="Helical" evidence="6">
    <location>
        <begin position="318"/>
        <end position="343"/>
    </location>
</feature>
<dbReference type="STRING" id="1423790.BN53_09490"/>
<dbReference type="PANTHER" id="PTHR30250">
    <property type="entry name" value="PST FAMILY PREDICTED COLANIC ACID TRANSPORTER"/>
    <property type="match status" value="1"/>
</dbReference>
<feature type="transmembrane region" description="Helical" evidence="6">
    <location>
        <begin position="171"/>
        <end position="191"/>
    </location>
</feature>
<evidence type="ECO:0000256" key="1">
    <source>
        <dbReference type="ARBA" id="ARBA00004651"/>
    </source>
</evidence>
<feature type="transmembrane region" description="Helical" evidence="6">
    <location>
        <begin position="355"/>
        <end position="373"/>
    </location>
</feature>
<dbReference type="AlphaFoldDB" id="I7LA72"/>
<evidence type="ECO:0000256" key="5">
    <source>
        <dbReference type="ARBA" id="ARBA00023136"/>
    </source>
</evidence>
<keyword evidence="5 6" id="KW-0472">Membrane</keyword>
<gene>
    <name evidence="7" type="ORF">BN53_09490</name>
</gene>
<dbReference type="EMBL" id="CAKD01000002">
    <property type="protein sequence ID" value="CCI84431.1"/>
    <property type="molecule type" value="Genomic_DNA"/>
</dbReference>
<dbReference type="eggNOG" id="COG2244">
    <property type="taxonomic scope" value="Bacteria"/>
</dbReference>
<dbReference type="InterPro" id="IPR002797">
    <property type="entry name" value="Polysacc_synth"/>
</dbReference>
<feature type="transmembrane region" description="Helical" evidence="6">
    <location>
        <begin position="446"/>
        <end position="464"/>
    </location>
</feature>
<accession>I7LA72</accession>
<comment type="subcellular location">
    <subcellularLocation>
        <location evidence="1">Cell membrane</location>
        <topology evidence="1">Multi-pass membrane protein</topology>
    </subcellularLocation>
</comment>
<feature type="transmembrane region" description="Helical" evidence="6">
    <location>
        <begin position="52"/>
        <end position="70"/>
    </location>
</feature>
<evidence type="ECO:0000256" key="4">
    <source>
        <dbReference type="ARBA" id="ARBA00022989"/>
    </source>
</evidence>
<dbReference type="Pfam" id="PF01943">
    <property type="entry name" value="Polysacc_synt"/>
    <property type="match status" value="1"/>
</dbReference>
<feature type="transmembrane region" description="Helical" evidence="6">
    <location>
        <begin position="290"/>
        <end position="306"/>
    </location>
</feature>